<dbReference type="PANTHER" id="PTHR30097">
    <property type="entry name" value="CATION EFFLUX SYSTEM PROTEIN CUSB"/>
    <property type="match status" value="1"/>
</dbReference>
<dbReference type="InterPro" id="IPR045800">
    <property type="entry name" value="HMBD"/>
</dbReference>
<dbReference type="GO" id="GO:0015679">
    <property type="term" value="P:plasma membrane copper ion transport"/>
    <property type="evidence" value="ECO:0007669"/>
    <property type="project" value="TreeGrafter"/>
</dbReference>
<evidence type="ECO:0000313" key="10">
    <source>
        <dbReference type="Proteomes" id="UP000315750"/>
    </source>
</evidence>
<evidence type="ECO:0000256" key="3">
    <source>
        <dbReference type="SAM" id="MobiDB-lite"/>
    </source>
</evidence>
<dbReference type="Pfam" id="PF25975">
    <property type="entry name" value="CzcB_C"/>
    <property type="match status" value="1"/>
</dbReference>
<dbReference type="GO" id="GO:0046914">
    <property type="term" value="F:transition metal ion binding"/>
    <property type="evidence" value="ECO:0007669"/>
    <property type="project" value="TreeGrafter"/>
</dbReference>
<dbReference type="InterPro" id="IPR058647">
    <property type="entry name" value="BSH_CzcB-like"/>
</dbReference>
<dbReference type="GO" id="GO:0030288">
    <property type="term" value="C:outer membrane-bounded periplasmic space"/>
    <property type="evidence" value="ECO:0007669"/>
    <property type="project" value="TreeGrafter"/>
</dbReference>
<dbReference type="InterPro" id="IPR051909">
    <property type="entry name" value="MFP_Cation_Efflux"/>
</dbReference>
<feature type="region of interest" description="Disordered" evidence="3">
    <location>
        <begin position="514"/>
        <end position="538"/>
    </location>
</feature>
<evidence type="ECO:0000313" key="9">
    <source>
        <dbReference type="EMBL" id="QDU57919.1"/>
    </source>
</evidence>
<gene>
    <name evidence="9" type="primary">cusB</name>
    <name evidence="9" type="ORF">Pan181_41420</name>
</gene>
<keyword evidence="2" id="KW-0813">Transport</keyword>
<dbReference type="PANTHER" id="PTHR30097:SF15">
    <property type="entry name" value="CATION EFFLUX SYSTEM PROTEIN CUSB"/>
    <property type="match status" value="1"/>
</dbReference>
<comment type="similarity">
    <text evidence="1">Belongs to the membrane fusion protein (MFP) (TC 8.A.1) family.</text>
</comment>
<feature type="domain" description="Heavy metal binding" evidence="5">
    <location>
        <begin position="402"/>
        <end position="429"/>
    </location>
</feature>
<dbReference type="Proteomes" id="UP000315750">
    <property type="component" value="Chromosome"/>
</dbReference>
<evidence type="ECO:0000259" key="7">
    <source>
        <dbReference type="Pfam" id="PF25973"/>
    </source>
</evidence>
<dbReference type="Gene3D" id="2.40.30.170">
    <property type="match status" value="1"/>
</dbReference>
<feature type="domain" description="Heavy metal binding" evidence="5">
    <location>
        <begin position="107"/>
        <end position="132"/>
    </location>
</feature>
<name>A0A518AT55_9BACT</name>
<feature type="transmembrane region" description="Helical" evidence="4">
    <location>
        <begin position="12"/>
        <end position="34"/>
    </location>
</feature>
<evidence type="ECO:0000256" key="4">
    <source>
        <dbReference type="SAM" id="Phobius"/>
    </source>
</evidence>
<dbReference type="SUPFAM" id="SSF111369">
    <property type="entry name" value="HlyD-like secretion proteins"/>
    <property type="match status" value="1"/>
</dbReference>
<dbReference type="EMBL" id="CP036278">
    <property type="protein sequence ID" value="QDU57919.1"/>
    <property type="molecule type" value="Genomic_DNA"/>
</dbReference>
<evidence type="ECO:0000259" key="6">
    <source>
        <dbReference type="Pfam" id="PF25954"/>
    </source>
</evidence>
<dbReference type="KEGG" id="amuc:Pan181_41420"/>
<dbReference type="Gene3D" id="2.40.420.20">
    <property type="match status" value="1"/>
</dbReference>
<feature type="domain" description="Heavy metal binding" evidence="5">
    <location>
        <begin position="63"/>
        <end position="88"/>
    </location>
</feature>
<dbReference type="InterPro" id="IPR058649">
    <property type="entry name" value="CzcB_C"/>
</dbReference>
<dbReference type="Pfam" id="PF19335">
    <property type="entry name" value="HMBD"/>
    <property type="match status" value="3"/>
</dbReference>
<accession>A0A518AT55</accession>
<keyword evidence="10" id="KW-1185">Reference proteome</keyword>
<evidence type="ECO:0000259" key="8">
    <source>
        <dbReference type="Pfam" id="PF25975"/>
    </source>
</evidence>
<sequence length="538" mass="58286">MSRFTQFVSSSAQFAIKCALVIATVVVCLIVIGLGQRFGWIKIEHHVHNMSSDSTADGTRVEYVCPMHPEVRQDTPGKCFKCGMKLEPQTVAGSAPAPPAPEDIELYACPMMCTTPSEEPGDCPVCGMELVKMSSDSGARSVSIDAATRRIIGIRTAKAKRDMVYRSIRTVGRIEYDEERVATIAAYVDGRLEELMADYEGVEIAAGDPLVVLYSPSLYSAQVEFLSSLNTPSLNTLAAAGDNLSEVARDNLRELGMTDRQIEELQASGKAQKRLQIASPIGGTVITKHKVEGDYIKTGEPIYRVADLNTVWLMLDLYPSDAATVRFGQQVETELASLPGEIYTGRIAFVDPLVSEKSRTVAVRVEMSNFDHRLKPGDYATATIRVPAIPQDEVYDPGLAGKWISPMHPQIIRNAAGSCPICGMDLIPASDLGYSEVPLPEQKVTVVPRTAVLMAGDNSVVYVEAEPGVFELREVTVGAMTSDQVVIENGVEVGESVAIDGNFLIDSQMQLQNKPSLIDPSKGSEDSTTMSQEAPHAH</sequence>
<keyword evidence="4" id="KW-0812">Transmembrane</keyword>
<dbReference type="FunFam" id="2.40.30.170:FF:000010">
    <property type="entry name" value="Efflux RND transporter periplasmic adaptor subunit"/>
    <property type="match status" value="1"/>
</dbReference>
<feature type="domain" description="CzcB-like C-terminal circularly permuted SH3-like" evidence="8">
    <location>
        <begin position="446"/>
        <end position="505"/>
    </location>
</feature>
<dbReference type="OrthoDB" id="9806939at2"/>
<dbReference type="Pfam" id="PF25954">
    <property type="entry name" value="Beta-barrel_RND_2"/>
    <property type="match status" value="1"/>
</dbReference>
<proteinExistence type="inferred from homology"/>
<dbReference type="InterPro" id="IPR058792">
    <property type="entry name" value="Beta-barrel_RND_2"/>
</dbReference>
<evidence type="ECO:0000259" key="5">
    <source>
        <dbReference type="Pfam" id="PF19335"/>
    </source>
</evidence>
<keyword evidence="4" id="KW-1133">Transmembrane helix</keyword>
<dbReference type="Pfam" id="PF25973">
    <property type="entry name" value="BSH_CzcB"/>
    <property type="match status" value="1"/>
</dbReference>
<dbReference type="AlphaFoldDB" id="A0A518AT55"/>
<keyword evidence="4" id="KW-0472">Membrane</keyword>
<dbReference type="GO" id="GO:0060003">
    <property type="term" value="P:copper ion export"/>
    <property type="evidence" value="ECO:0007669"/>
    <property type="project" value="TreeGrafter"/>
</dbReference>
<evidence type="ECO:0000256" key="1">
    <source>
        <dbReference type="ARBA" id="ARBA00009477"/>
    </source>
</evidence>
<protein>
    <submittedName>
        <fullName evidence="9">Cation efflux system protein CusB</fullName>
    </submittedName>
</protein>
<feature type="domain" description="CusB-like beta-barrel" evidence="6">
    <location>
        <begin position="310"/>
        <end position="385"/>
    </location>
</feature>
<feature type="domain" description="CzcB-like barrel-sandwich hybrid" evidence="7">
    <location>
        <begin position="180"/>
        <end position="307"/>
    </location>
</feature>
<organism evidence="9 10">
    <name type="scientific">Aeoliella mucimassa</name>
    <dbReference type="NCBI Taxonomy" id="2527972"/>
    <lineage>
        <taxon>Bacteria</taxon>
        <taxon>Pseudomonadati</taxon>
        <taxon>Planctomycetota</taxon>
        <taxon>Planctomycetia</taxon>
        <taxon>Pirellulales</taxon>
        <taxon>Lacipirellulaceae</taxon>
        <taxon>Aeoliella</taxon>
    </lineage>
</organism>
<reference evidence="9 10" key="1">
    <citation type="submission" date="2019-02" db="EMBL/GenBank/DDBJ databases">
        <title>Deep-cultivation of Planctomycetes and their phenomic and genomic characterization uncovers novel biology.</title>
        <authorList>
            <person name="Wiegand S."/>
            <person name="Jogler M."/>
            <person name="Boedeker C."/>
            <person name="Pinto D."/>
            <person name="Vollmers J."/>
            <person name="Rivas-Marin E."/>
            <person name="Kohn T."/>
            <person name="Peeters S.H."/>
            <person name="Heuer A."/>
            <person name="Rast P."/>
            <person name="Oberbeckmann S."/>
            <person name="Bunk B."/>
            <person name="Jeske O."/>
            <person name="Meyerdierks A."/>
            <person name="Storesund J.E."/>
            <person name="Kallscheuer N."/>
            <person name="Luecker S."/>
            <person name="Lage O.M."/>
            <person name="Pohl T."/>
            <person name="Merkel B.J."/>
            <person name="Hornburger P."/>
            <person name="Mueller R.-W."/>
            <person name="Bruemmer F."/>
            <person name="Labrenz M."/>
            <person name="Spormann A.M."/>
            <person name="Op den Camp H."/>
            <person name="Overmann J."/>
            <person name="Amann R."/>
            <person name="Jetten M.S.M."/>
            <person name="Mascher T."/>
            <person name="Medema M.H."/>
            <person name="Devos D.P."/>
            <person name="Kaster A.-K."/>
            <person name="Ovreas L."/>
            <person name="Rohde M."/>
            <person name="Galperin M.Y."/>
            <person name="Jogler C."/>
        </authorList>
    </citation>
    <scope>NUCLEOTIDE SEQUENCE [LARGE SCALE GENOMIC DNA]</scope>
    <source>
        <strain evidence="9 10">Pan181</strain>
    </source>
</reference>
<evidence type="ECO:0000256" key="2">
    <source>
        <dbReference type="ARBA" id="ARBA00022448"/>
    </source>
</evidence>